<evidence type="ECO:0000313" key="2">
    <source>
        <dbReference type="EMBL" id="KHF45673.1"/>
    </source>
</evidence>
<feature type="domain" description="Dienelactone hydrolase" evidence="1">
    <location>
        <begin position="15"/>
        <end position="234"/>
    </location>
</feature>
<sequence>MAPDITSSFTKVDDLRAYLSQPKDGGSGGMLLLPMITGIGAQLREFADDIARAGVTALSWDPWHGVSSDDTPRERLRELLRKLDDETCLSEMSRLLDHMTGELGLEKVGVIGWCMGGRFALLLAGRDQRVCNVVAYHPTVPIPPAPNHTLDTAEYAARITAPVMMLYPEQDSIVPWESFTRLQTALQSRSTGASIVHVYPGAEHGFSERSRHDNKVNADAYALSWPQVLQFIRTTTNSAS</sequence>
<dbReference type="GO" id="GO:0016787">
    <property type="term" value="F:hydrolase activity"/>
    <property type="evidence" value="ECO:0007669"/>
    <property type="project" value="UniProtKB-KW"/>
</dbReference>
<dbReference type="PANTHER" id="PTHR46623:SF6">
    <property type="entry name" value="ALPHA_BETA-HYDROLASES SUPERFAMILY PROTEIN"/>
    <property type="match status" value="1"/>
</dbReference>
<dbReference type="Proteomes" id="UP000030848">
    <property type="component" value="Unassembled WGS sequence"/>
</dbReference>
<organism evidence="2 3">
    <name type="scientific">Saccharomonospora viridis</name>
    <dbReference type="NCBI Taxonomy" id="1852"/>
    <lineage>
        <taxon>Bacteria</taxon>
        <taxon>Bacillati</taxon>
        <taxon>Actinomycetota</taxon>
        <taxon>Actinomycetes</taxon>
        <taxon>Pseudonocardiales</taxon>
        <taxon>Pseudonocardiaceae</taxon>
        <taxon>Saccharomonospora</taxon>
    </lineage>
</organism>
<evidence type="ECO:0000313" key="3">
    <source>
        <dbReference type="Proteomes" id="UP000030848"/>
    </source>
</evidence>
<gene>
    <name evidence="2" type="ORF">MINT15_08900</name>
</gene>
<proteinExistence type="predicted"/>
<dbReference type="InterPro" id="IPR051049">
    <property type="entry name" value="Dienelactone_hydrolase-like"/>
</dbReference>
<evidence type="ECO:0000259" key="1">
    <source>
        <dbReference type="Pfam" id="PF01738"/>
    </source>
</evidence>
<dbReference type="OMA" id="FIRTTTN"/>
<dbReference type="InterPro" id="IPR002925">
    <property type="entry name" value="Dienelactn_hydro"/>
</dbReference>
<dbReference type="InterPro" id="IPR029058">
    <property type="entry name" value="AB_hydrolase_fold"/>
</dbReference>
<dbReference type="EMBL" id="JRZE01000002">
    <property type="protein sequence ID" value="KHF45673.1"/>
    <property type="molecule type" value="Genomic_DNA"/>
</dbReference>
<reference evidence="2 3" key="1">
    <citation type="submission" date="2014-10" db="EMBL/GenBank/DDBJ databases">
        <title>Genome sequence of Micropolyspora internatus JCM3315.</title>
        <authorList>
            <person name="Shin S.-K."/>
            <person name="Yi H."/>
        </authorList>
    </citation>
    <scope>NUCLEOTIDE SEQUENCE [LARGE SCALE GENOMIC DNA]</scope>
    <source>
        <strain evidence="2 3">JCM 3315</strain>
    </source>
</reference>
<dbReference type="OrthoDB" id="9787933at2"/>
<keyword evidence="2" id="KW-0378">Hydrolase</keyword>
<dbReference type="PANTHER" id="PTHR46623">
    <property type="entry name" value="CARBOXYMETHYLENEBUTENOLIDASE-RELATED"/>
    <property type="match status" value="1"/>
</dbReference>
<accession>A0A837DCU2</accession>
<comment type="caution">
    <text evidence="2">The sequence shown here is derived from an EMBL/GenBank/DDBJ whole genome shotgun (WGS) entry which is preliminary data.</text>
</comment>
<dbReference type="SUPFAM" id="SSF53474">
    <property type="entry name" value="alpha/beta-Hydrolases"/>
    <property type="match status" value="1"/>
</dbReference>
<dbReference type="Gene3D" id="3.40.50.1820">
    <property type="entry name" value="alpha/beta hydrolase"/>
    <property type="match status" value="1"/>
</dbReference>
<dbReference type="AlphaFoldDB" id="A0A837DCU2"/>
<name>A0A837DCU2_9PSEU</name>
<protein>
    <submittedName>
        <fullName evidence="2">Dienelactone hydrolase</fullName>
    </submittedName>
</protein>
<dbReference type="Pfam" id="PF01738">
    <property type="entry name" value="DLH"/>
    <property type="match status" value="1"/>
</dbReference>
<dbReference type="RefSeq" id="WP_012796268.1">
    <property type="nucleotide sequence ID" value="NZ_CALJZO010000072.1"/>
</dbReference>